<reference evidence="2 3" key="1">
    <citation type="submission" date="2019-07" db="EMBL/GenBank/DDBJ databases">
        <title>Complete Genome Sequence of Leptotrichia trevisanii Strain JMUB3870.</title>
        <authorList>
            <person name="Watanabe S."/>
            <person name="Cui L."/>
        </authorList>
    </citation>
    <scope>NUCLEOTIDE SEQUENCE [LARGE SCALE GENOMIC DNA]</scope>
    <source>
        <strain evidence="2 3">JMUB3870</strain>
    </source>
</reference>
<name>A0A510K1Z5_9FUSO</name>
<dbReference type="Proteomes" id="UP000422644">
    <property type="component" value="Chromosome"/>
</dbReference>
<dbReference type="EMBL" id="AP019831">
    <property type="protein sequence ID" value="BBM45616.1"/>
    <property type="molecule type" value="Genomic_DNA"/>
</dbReference>
<evidence type="ECO:0000256" key="1">
    <source>
        <dbReference type="SAM" id="Phobius"/>
    </source>
</evidence>
<protein>
    <submittedName>
        <fullName evidence="2">Uncharacterized protein</fullName>
    </submittedName>
</protein>
<feature type="transmembrane region" description="Helical" evidence="1">
    <location>
        <begin position="84"/>
        <end position="109"/>
    </location>
</feature>
<feature type="transmembrane region" description="Helical" evidence="1">
    <location>
        <begin position="164"/>
        <end position="182"/>
    </location>
</feature>
<organism evidence="2 3">
    <name type="scientific">Leptotrichia trevisanii</name>
    <dbReference type="NCBI Taxonomy" id="109328"/>
    <lineage>
        <taxon>Bacteria</taxon>
        <taxon>Fusobacteriati</taxon>
        <taxon>Fusobacteriota</taxon>
        <taxon>Fusobacteriia</taxon>
        <taxon>Fusobacteriales</taxon>
        <taxon>Leptotrichiaceae</taxon>
        <taxon>Leptotrichia</taxon>
    </lineage>
</organism>
<dbReference type="AlphaFoldDB" id="A0A510K1Z5"/>
<evidence type="ECO:0000313" key="3">
    <source>
        <dbReference type="Proteomes" id="UP000422644"/>
    </source>
</evidence>
<accession>A0A510K1Z5</accession>
<keyword evidence="1" id="KW-0812">Transmembrane</keyword>
<keyword evidence="3" id="KW-1185">Reference proteome</keyword>
<proteinExistence type="predicted"/>
<evidence type="ECO:0000313" key="2">
    <source>
        <dbReference type="EMBL" id="BBM45616.1"/>
    </source>
</evidence>
<feature type="transmembrane region" description="Helical" evidence="1">
    <location>
        <begin position="24"/>
        <end position="49"/>
    </location>
</feature>
<feature type="transmembrane region" description="Helical" evidence="1">
    <location>
        <begin position="206"/>
        <end position="225"/>
    </location>
</feature>
<sequence>MNKKKELEKLYYDYLGKRKKTKLYWYKIIASTFILTTPLIIFILTQFVFKQKAEELTIECYKYIIDKLIKFFSLKEEYTNDVQIIIKIILEFFIYIIPTTVVAILFIMFDEQETEDIFSFYIYLKENNKNIENILEDIDNKNSSIIKVMNKGTKKILDGGIIQMLIRIFKLLTFMLVFLFGIEELNTEKIKSIIDKLINLQKNWKVFFIIGLLWIVIIEGGKNILNINFRREKMYNKRIRWIANYEKLNSYLSKILEYDLNNKKFKYKDSISVELIEVPGIIICNKNNKRSIIITTSIEYLKLFMFLKEKEEKDKINEKIDWETIIENYKKFEKSDEDKFKDINYSYTNKEIAIEIKI</sequence>
<keyword evidence="1" id="KW-0472">Membrane</keyword>
<gene>
    <name evidence="2" type="ORF">JMUB3870_1736</name>
</gene>
<keyword evidence="1" id="KW-1133">Transmembrane helix</keyword>
<dbReference type="RefSeq" id="WP_026747837.1">
    <property type="nucleotide sequence ID" value="NZ_AP019831.1"/>
</dbReference>